<comment type="caution">
    <text evidence="4">The sequence shown here is derived from an EMBL/GenBank/DDBJ whole genome shotgun (WGS) entry which is preliminary data.</text>
</comment>
<dbReference type="InterPro" id="IPR001568">
    <property type="entry name" value="RNase_T2-like"/>
</dbReference>
<name>A0ABW3IAN6_9PAST</name>
<accession>A0ABW3IAN6</accession>
<feature type="transmembrane region" description="Helical" evidence="3">
    <location>
        <begin position="7"/>
        <end position="27"/>
    </location>
</feature>
<dbReference type="InterPro" id="IPR033130">
    <property type="entry name" value="RNase_T2_His_AS_2"/>
</dbReference>
<keyword evidence="3" id="KW-0472">Membrane</keyword>
<evidence type="ECO:0000256" key="1">
    <source>
        <dbReference type="ARBA" id="ARBA00007469"/>
    </source>
</evidence>
<gene>
    <name evidence="4" type="ORF">ACFQ02_07760</name>
</gene>
<dbReference type="PANTHER" id="PTHR11240">
    <property type="entry name" value="RIBONUCLEASE T2"/>
    <property type="match status" value="1"/>
</dbReference>
<proteinExistence type="inferred from homology"/>
<dbReference type="InterPro" id="IPR018188">
    <property type="entry name" value="RNase_T2_His_AS_1"/>
</dbReference>
<dbReference type="PANTHER" id="PTHR11240:SF22">
    <property type="entry name" value="RIBONUCLEASE T2"/>
    <property type="match status" value="1"/>
</dbReference>
<dbReference type="EMBL" id="JBHTJN010000012">
    <property type="protein sequence ID" value="MFD0966732.1"/>
    <property type="molecule type" value="Genomic_DNA"/>
</dbReference>
<evidence type="ECO:0000313" key="5">
    <source>
        <dbReference type="Proteomes" id="UP001596996"/>
    </source>
</evidence>
<dbReference type="PROSITE" id="PS00530">
    <property type="entry name" value="RNASE_T2_1"/>
    <property type="match status" value="1"/>
</dbReference>
<dbReference type="Gene3D" id="3.90.730.10">
    <property type="entry name" value="Ribonuclease T2-like"/>
    <property type="match status" value="1"/>
</dbReference>
<evidence type="ECO:0000256" key="2">
    <source>
        <dbReference type="RuleBase" id="RU004328"/>
    </source>
</evidence>
<keyword evidence="3" id="KW-0812">Transmembrane</keyword>
<comment type="similarity">
    <text evidence="1 2">Belongs to the RNase T2 family.</text>
</comment>
<protein>
    <submittedName>
        <fullName evidence="4">Ribonuclease T</fullName>
    </submittedName>
</protein>
<reference evidence="5" key="1">
    <citation type="journal article" date="2019" name="Int. J. Syst. Evol. Microbiol.">
        <title>The Global Catalogue of Microorganisms (GCM) 10K type strain sequencing project: providing services to taxonomists for standard genome sequencing and annotation.</title>
        <authorList>
            <consortium name="The Broad Institute Genomics Platform"/>
            <consortium name="The Broad Institute Genome Sequencing Center for Infectious Disease"/>
            <person name="Wu L."/>
            <person name="Ma J."/>
        </authorList>
    </citation>
    <scope>NUCLEOTIDE SEQUENCE [LARGE SCALE GENOMIC DNA]</scope>
    <source>
        <strain evidence="5">CCUG 61707</strain>
    </source>
</reference>
<sequence>MSKRLTTYLSIFVVFFLMFLLTGWFYFFQQKQAISTVVNRDYDYIMKNDPIGQNKQAKTHYYTFVLSWSPAFCEIQRKRYGDNLPDSLKLQCGKTQQFGWIIHGLWPQNKLARRVADHPRFCQGDLPMIERKIIEQYLSESPSASLLQGEWEKHGSCAFDDAESYFKKQRELYRTLKLPSYALSKNKLFSWLKENNKQLEQVYLSTNRSEIFICYDLTWQPIDCPRSRTGY</sequence>
<dbReference type="Pfam" id="PF00445">
    <property type="entry name" value="Ribonuclease_T2"/>
    <property type="match status" value="1"/>
</dbReference>
<dbReference type="RefSeq" id="WP_380821398.1">
    <property type="nucleotide sequence ID" value="NZ_JBHTJN010000012.1"/>
</dbReference>
<organism evidence="4 5">
    <name type="scientific">Seminibacterium arietis</name>
    <dbReference type="NCBI Taxonomy" id="1173502"/>
    <lineage>
        <taxon>Bacteria</taxon>
        <taxon>Pseudomonadati</taxon>
        <taxon>Pseudomonadota</taxon>
        <taxon>Gammaproteobacteria</taxon>
        <taxon>Pasteurellales</taxon>
        <taxon>Pasteurellaceae</taxon>
        <taxon>Seminibacterium</taxon>
    </lineage>
</organism>
<evidence type="ECO:0000256" key="3">
    <source>
        <dbReference type="SAM" id="Phobius"/>
    </source>
</evidence>
<dbReference type="InterPro" id="IPR036430">
    <property type="entry name" value="RNase_T2-like_sf"/>
</dbReference>
<evidence type="ECO:0000313" key="4">
    <source>
        <dbReference type="EMBL" id="MFD0966732.1"/>
    </source>
</evidence>
<dbReference type="SUPFAM" id="SSF55895">
    <property type="entry name" value="Ribonuclease Rh-like"/>
    <property type="match status" value="1"/>
</dbReference>
<dbReference type="PROSITE" id="PS00531">
    <property type="entry name" value="RNASE_T2_2"/>
    <property type="match status" value="1"/>
</dbReference>
<dbReference type="Proteomes" id="UP001596996">
    <property type="component" value="Unassembled WGS sequence"/>
</dbReference>
<keyword evidence="5" id="KW-1185">Reference proteome</keyword>
<keyword evidence="3" id="KW-1133">Transmembrane helix</keyword>